<dbReference type="RefSeq" id="WP_068374583.1">
    <property type="nucleotide sequence ID" value="NZ_LSNE01000003.1"/>
</dbReference>
<dbReference type="STRING" id="1799789.AX660_10185"/>
<gene>
    <name evidence="1" type="ORF">AX660_10185</name>
</gene>
<reference evidence="2" key="1">
    <citation type="submission" date="2016-02" db="EMBL/GenBank/DDBJ databases">
        <authorList>
            <person name="Schultz-Johansen M."/>
            <person name="Glaring M.A."/>
            <person name="Bech P.K."/>
            <person name="Stougaard P."/>
        </authorList>
    </citation>
    <scope>NUCLEOTIDE SEQUENCE [LARGE SCALE GENOMIC DNA]</scope>
    <source>
        <strain evidence="2">S66</strain>
    </source>
</reference>
<proteinExistence type="predicted"/>
<name>A0A136A551_9ALTE</name>
<dbReference type="InterPro" id="IPR011990">
    <property type="entry name" value="TPR-like_helical_dom_sf"/>
</dbReference>
<comment type="caution">
    <text evidence="1">The sequence shown here is derived from an EMBL/GenBank/DDBJ whole genome shotgun (WGS) entry which is preliminary data.</text>
</comment>
<dbReference type="OrthoDB" id="9812424at2"/>
<sequence>MLKQLVIVGCCLLHAAGHATTDDKVSALYNDWQDSAMFVNQELYKNQLGSLVKQAQQLCQDHVDNPQACALSGIMQTHYATQVNHLQGLKVAKQARDDLQHALSLDPLVYRGEAYAELGTLYHQTPGWPFSFGSQVMAERLLRKAYEVEPDGLISNLRLGEFLFDQQRYPEAQHYLQQAVDVARLEPQLSRLEFQLIQAKQRLAKIQH</sequence>
<organism evidence="1 2">
    <name type="scientific">Paraglaciecola hydrolytica</name>
    <dbReference type="NCBI Taxonomy" id="1799789"/>
    <lineage>
        <taxon>Bacteria</taxon>
        <taxon>Pseudomonadati</taxon>
        <taxon>Pseudomonadota</taxon>
        <taxon>Gammaproteobacteria</taxon>
        <taxon>Alteromonadales</taxon>
        <taxon>Alteromonadaceae</taxon>
        <taxon>Paraglaciecola</taxon>
    </lineage>
</organism>
<evidence type="ECO:0000313" key="1">
    <source>
        <dbReference type="EMBL" id="KXI30336.1"/>
    </source>
</evidence>
<dbReference type="Gene3D" id="1.25.40.10">
    <property type="entry name" value="Tetratricopeptide repeat domain"/>
    <property type="match status" value="1"/>
</dbReference>
<dbReference type="EMBL" id="LSNE01000003">
    <property type="protein sequence ID" value="KXI30336.1"/>
    <property type="molecule type" value="Genomic_DNA"/>
</dbReference>
<evidence type="ECO:0000313" key="2">
    <source>
        <dbReference type="Proteomes" id="UP000070299"/>
    </source>
</evidence>
<dbReference type="AlphaFoldDB" id="A0A136A551"/>
<keyword evidence="2" id="KW-1185">Reference proteome</keyword>
<dbReference type="SUPFAM" id="SSF48452">
    <property type="entry name" value="TPR-like"/>
    <property type="match status" value="1"/>
</dbReference>
<accession>A0A136A551</accession>
<dbReference type="Proteomes" id="UP000070299">
    <property type="component" value="Unassembled WGS sequence"/>
</dbReference>
<protein>
    <submittedName>
        <fullName evidence="1">Uncharacterized protein</fullName>
    </submittedName>
</protein>